<sequence length="527" mass="55798">MDLVHERTTAAPKRDWMFWCIILSLFIPTLLTAVELTGIGTALPVIVNDLNGSQFVWVGSAYTLGATALLPFCGGLAQIFGRRIVMLLALLLFSIGSAVAGASTSMGMLIAGRTVQGLGGGAITALVQIILADLVPLLERGTFNGLMALAWTVGGGSGPVIGGALAQRGQWRWLFYLNLPICGLSALLVAFCLRLRTPEAPLREKLKTMDLIGNAIIVGSSTAVVIGLSWGGVQYAWSSARVLVPLILGLLGFIVFGVYEAYGASHPIVPTFLVTNRTALSGYIQNFIMGLLMAGLSYWLPVYFQACKDASPTASGVDAFGLSFTISPSSIITGITVQATHAYRPQMWLAWVLMLLGTGLLSSLSADGSRAQAYGFQVLAGIGIGIVYVAAYFPVLAPIPVRQSTPALSFHTFLRNFAQVWGVTIGGAVLQNELTRRLPPAFLARFPQGTEVAFAAIPLVHGLPQPLRDDVRAAFAGAMAVVWQVLAGIGGIGLFASLMMKALPLHTEVDRDYGRKDGQGKSEGSEA</sequence>
<evidence type="ECO:0000313" key="1">
    <source>
        <dbReference type="EMBL" id="KAI0026720.1"/>
    </source>
</evidence>
<dbReference type="EMBL" id="MU274247">
    <property type="protein sequence ID" value="KAI0026720.1"/>
    <property type="molecule type" value="Genomic_DNA"/>
</dbReference>
<organism evidence="1 2">
    <name type="scientific">Vararia minispora EC-137</name>
    <dbReference type="NCBI Taxonomy" id="1314806"/>
    <lineage>
        <taxon>Eukaryota</taxon>
        <taxon>Fungi</taxon>
        <taxon>Dikarya</taxon>
        <taxon>Basidiomycota</taxon>
        <taxon>Agaricomycotina</taxon>
        <taxon>Agaricomycetes</taxon>
        <taxon>Russulales</taxon>
        <taxon>Lachnocladiaceae</taxon>
        <taxon>Vararia</taxon>
    </lineage>
</organism>
<reference evidence="1" key="1">
    <citation type="submission" date="2021-02" db="EMBL/GenBank/DDBJ databases">
        <authorList>
            <consortium name="DOE Joint Genome Institute"/>
            <person name="Ahrendt S."/>
            <person name="Looney B.P."/>
            <person name="Miyauchi S."/>
            <person name="Morin E."/>
            <person name="Drula E."/>
            <person name="Courty P.E."/>
            <person name="Chicoki N."/>
            <person name="Fauchery L."/>
            <person name="Kohler A."/>
            <person name="Kuo A."/>
            <person name="Labutti K."/>
            <person name="Pangilinan J."/>
            <person name="Lipzen A."/>
            <person name="Riley R."/>
            <person name="Andreopoulos W."/>
            <person name="He G."/>
            <person name="Johnson J."/>
            <person name="Barry K.W."/>
            <person name="Grigoriev I.V."/>
            <person name="Nagy L."/>
            <person name="Hibbett D."/>
            <person name="Henrissat B."/>
            <person name="Matheny P.B."/>
            <person name="Labbe J."/>
            <person name="Martin F."/>
        </authorList>
    </citation>
    <scope>NUCLEOTIDE SEQUENCE</scope>
    <source>
        <strain evidence="1">EC-137</strain>
    </source>
</reference>
<reference evidence="1" key="2">
    <citation type="journal article" date="2022" name="New Phytol.">
        <title>Evolutionary transition to the ectomycorrhizal habit in the genomes of a hyperdiverse lineage of mushroom-forming fungi.</title>
        <authorList>
            <person name="Looney B."/>
            <person name="Miyauchi S."/>
            <person name="Morin E."/>
            <person name="Drula E."/>
            <person name="Courty P.E."/>
            <person name="Kohler A."/>
            <person name="Kuo A."/>
            <person name="LaButti K."/>
            <person name="Pangilinan J."/>
            <person name="Lipzen A."/>
            <person name="Riley R."/>
            <person name="Andreopoulos W."/>
            <person name="He G."/>
            <person name="Johnson J."/>
            <person name="Nolan M."/>
            <person name="Tritt A."/>
            <person name="Barry K.W."/>
            <person name="Grigoriev I.V."/>
            <person name="Nagy L.G."/>
            <person name="Hibbett D."/>
            <person name="Henrissat B."/>
            <person name="Matheny P.B."/>
            <person name="Labbe J."/>
            <person name="Martin F.M."/>
        </authorList>
    </citation>
    <scope>NUCLEOTIDE SEQUENCE</scope>
    <source>
        <strain evidence="1">EC-137</strain>
    </source>
</reference>
<dbReference type="Proteomes" id="UP000814128">
    <property type="component" value="Unassembled WGS sequence"/>
</dbReference>
<gene>
    <name evidence="1" type="ORF">K488DRAFT_81307</name>
</gene>
<protein>
    <submittedName>
        <fullName evidence="1">Iron permease</fullName>
    </submittedName>
</protein>
<comment type="caution">
    <text evidence="1">The sequence shown here is derived from an EMBL/GenBank/DDBJ whole genome shotgun (WGS) entry which is preliminary data.</text>
</comment>
<accession>A0ACB8Q4T0</accession>
<name>A0ACB8Q4T0_9AGAM</name>
<proteinExistence type="predicted"/>
<evidence type="ECO:0000313" key="2">
    <source>
        <dbReference type="Proteomes" id="UP000814128"/>
    </source>
</evidence>
<keyword evidence="2" id="KW-1185">Reference proteome</keyword>